<evidence type="ECO:0000313" key="2">
    <source>
        <dbReference type="Proteomes" id="UP000016648"/>
    </source>
</evidence>
<name>U2QG51_9BACT</name>
<sequence>MTVGDPSRVIICMDVNLHSWVKSNKTGGYIATDAWTSTCIHGRKSNGRLQSHDETGRFERFCGIALLPLCVSKIHLG</sequence>
<dbReference type="PATRIC" id="fig|1115809.3.peg.463"/>
<organism evidence="1 2">
    <name type="scientific">Segatella baroniae F0067</name>
    <dbReference type="NCBI Taxonomy" id="1115809"/>
    <lineage>
        <taxon>Bacteria</taxon>
        <taxon>Pseudomonadati</taxon>
        <taxon>Bacteroidota</taxon>
        <taxon>Bacteroidia</taxon>
        <taxon>Bacteroidales</taxon>
        <taxon>Prevotellaceae</taxon>
        <taxon>Segatella</taxon>
    </lineage>
</organism>
<accession>U2QG51</accession>
<dbReference type="EMBL" id="AWEY01000007">
    <property type="protein sequence ID" value="ERK40303.1"/>
    <property type="molecule type" value="Genomic_DNA"/>
</dbReference>
<evidence type="ECO:0000313" key="1">
    <source>
        <dbReference type="EMBL" id="ERK40303.1"/>
    </source>
</evidence>
<protein>
    <submittedName>
        <fullName evidence="1">Uncharacterized protein</fullName>
    </submittedName>
</protein>
<comment type="caution">
    <text evidence="1">The sequence shown here is derived from an EMBL/GenBank/DDBJ whole genome shotgun (WGS) entry which is preliminary data.</text>
</comment>
<dbReference type="Proteomes" id="UP000016648">
    <property type="component" value="Unassembled WGS sequence"/>
</dbReference>
<keyword evidence="2" id="KW-1185">Reference proteome</keyword>
<dbReference type="AlphaFoldDB" id="U2QG51"/>
<gene>
    <name evidence="1" type="ORF">HMPREF9135_0639</name>
</gene>
<proteinExistence type="predicted"/>
<reference evidence="1 2" key="1">
    <citation type="submission" date="2013-08" db="EMBL/GenBank/DDBJ databases">
        <authorList>
            <person name="Durkin A.S."/>
            <person name="Haft D.R."/>
            <person name="McCorrison J."/>
            <person name="Torralba M."/>
            <person name="Gillis M."/>
            <person name="Haft D.H."/>
            <person name="Methe B."/>
            <person name="Sutton G."/>
            <person name="Nelson K.E."/>
        </authorList>
    </citation>
    <scope>NUCLEOTIDE SEQUENCE [LARGE SCALE GENOMIC DNA]</scope>
    <source>
        <strain evidence="1 2">F0067</strain>
    </source>
</reference>